<evidence type="ECO:0000256" key="1">
    <source>
        <dbReference type="SAM" id="MobiDB-lite"/>
    </source>
</evidence>
<name>J9FFT4_WUCBA</name>
<feature type="compositionally biased region" description="Polar residues" evidence="1">
    <location>
        <begin position="57"/>
        <end position="67"/>
    </location>
</feature>
<organism evidence="2 3">
    <name type="scientific">Wuchereria bancrofti</name>
    <dbReference type="NCBI Taxonomy" id="6293"/>
    <lineage>
        <taxon>Eukaryota</taxon>
        <taxon>Metazoa</taxon>
        <taxon>Ecdysozoa</taxon>
        <taxon>Nematoda</taxon>
        <taxon>Chromadorea</taxon>
        <taxon>Rhabditida</taxon>
        <taxon>Spirurina</taxon>
        <taxon>Spiruromorpha</taxon>
        <taxon>Filarioidea</taxon>
        <taxon>Onchocercidae</taxon>
        <taxon>Wuchereria</taxon>
    </lineage>
</organism>
<proteinExistence type="predicted"/>
<feature type="region of interest" description="Disordered" evidence="1">
    <location>
        <begin position="40"/>
        <end position="92"/>
    </location>
</feature>
<reference evidence="3" key="1">
    <citation type="submission" date="2012-08" db="EMBL/GenBank/DDBJ databases">
        <title>The Genome Sequence of Wuchereria bancrofti.</title>
        <authorList>
            <person name="Nutman T.B."/>
            <person name="Fink D.L."/>
            <person name="Russ C."/>
            <person name="Young S."/>
            <person name="Zeng Q."/>
            <person name="Koehrsen M."/>
            <person name="Alvarado L."/>
            <person name="Berlin A."/>
            <person name="Chapman S.B."/>
            <person name="Chen Z."/>
            <person name="Freedman E."/>
            <person name="Gellesch M."/>
            <person name="Goldberg J."/>
            <person name="Griggs A."/>
            <person name="Gujja S."/>
            <person name="Heilman E.R."/>
            <person name="Heiman D."/>
            <person name="Hepburn T."/>
            <person name="Howarth C."/>
            <person name="Jen D."/>
            <person name="Larson L."/>
            <person name="Lewis B."/>
            <person name="Mehta T."/>
            <person name="Park D."/>
            <person name="Pearson M."/>
            <person name="Roberts A."/>
            <person name="Saif S."/>
            <person name="Shea T."/>
            <person name="Shenoy N."/>
            <person name="Sisk P."/>
            <person name="Stolte C."/>
            <person name="Sykes S."/>
            <person name="Walk T."/>
            <person name="White J."/>
            <person name="Yandava C."/>
            <person name="Haas B."/>
            <person name="Henn M.R."/>
            <person name="Nusbaum C."/>
            <person name="Birren B."/>
        </authorList>
    </citation>
    <scope>NUCLEOTIDE SEQUENCE [LARGE SCALE GENOMIC DNA]</scope>
    <source>
        <strain evidence="3">NA</strain>
    </source>
</reference>
<dbReference type="Proteomes" id="UP000004810">
    <property type="component" value="Unassembled WGS sequence"/>
</dbReference>
<feature type="compositionally biased region" description="Basic and acidic residues" evidence="1">
    <location>
        <begin position="406"/>
        <end position="419"/>
    </location>
</feature>
<dbReference type="AlphaFoldDB" id="J9FFT4"/>
<feature type="region of interest" description="Disordered" evidence="1">
    <location>
        <begin position="399"/>
        <end position="426"/>
    </location>
</feature>
<accession>J9FFT4</accession>
<evidence type="ECO:0000313" key="3">
    <source>
        <dbReference type="Proteomes" id="UP000004810"/>
    </source>
</evidence>
<dbReference type="EMBL" id="ADBV01000102">
    <property type="protein sequence ID" value="EJW88502.1"/>
    <property type="molecule type" value="Genomic_DNA"/>
</dbReference>
<evidence type="ECO:0000313" key="2">
    <source>
        <dbReference type="EMBL" id="EJW88502.1"/>
    </source>
</evidence>
<sequence>MEIRDLQAELVPLFEPSQVVDTRFTAPPLYPLELITSIQSQNQRKKTDENTRKNRKQSILLSQGTRKSNNDKEMFQGNSEAKTDQENDESFGSEFRPLTKFWRENFQTSGTTNYPEKEREIFDKVNDQGLKNIVYRNNNVKVMDQTKGSGNQRYEQRDKLFSPKKGTRPILSMREAKDDSDDSDLLMNLKSSYSDMLTPKSSISSGSARFTERVSESMEQEQAEYQSLSPNCILGTTIGNQPWNSLNTNAQSEKNWAPVYQVPKMMHRFPTLTSQHQLNYQQNLIGWDKALIFQGPISQSVTPITPINGVLNNTMHVNPSRMLNRPTIINRSWRTLNGIKIPARHTYTGYAGSLQTIPLSTVTSASQTSPSLNDFRFYNGLLLLPTMTTMNQKIATETDVYGNKQQQEHPRNYSEKSETMDSPENRQSLITASQSLILA</sequence>
<gene>
    <name evidence="2" type="ORF">WUBG_00586</name>
</gene>
<protein>
    <submittedName>
        <fullName evidence="2">Uncharacterized protein</fullName>
    </submittedName>
</protein>
<comment type="caution">
    <text evidence="2">The sequence shown here is derived from an EMBL/GenBank/DDBJ whole genome shotgun (WGS) entry which is preliminary data.</text>
</comment>